<reference evidence="1" key="1">
    <citation type="submission" date="2020-04" db="EMBL/GenBank/DDBJ databases">
        <title>A chromosome-scale assembly and high-density genetic map of the yellow drum (Nibea albiflora) genome.</title>
        <authorList>
            <person name="Xu D."/>
            <person name="Zhang W."/>
            <person name="Chen R."/>
            <person name="Tan P."/>
            <person name="Wang L."/>
            <person name="Song H."/>
            <person name="Tian L."/>
            <person name="Zhu Q."/>
            <person name="Wang B."/>
        </authorList>
    </citation>
    <scope>NUCLEOTIDE SEQUENCE</scope>
    <source>
        <strain evidence="1">ZJHYS-2018</strain>
    </source>
</reference>
<comment type="caution">
    <text evidence="1">The sequence shown here is derived from an EMBL/GenBank/DDBJ whole genome shotgun (WGS) entry which is preliminary data.</text>
</comment>
<dbReference type="Proteomes" id="UP000805704">
    <property type="component" value="Chromosome 6"/>
</dbReference>
<sequence length="110" mass="11652">MNATHCNVDIFSLTTDKLDSSPPAAILEADQSSSEPAGGKDDDTAPAVTDDAPKEETAESSEQTSSAAMKILYCFLNFGVTPHCCSFSFPDERAVVDSLTVKVAFTTRGQ</sequence>
<organism evidence="1 2">
    <name type="scientific">Nibea albiflora</name>
    <name type="common">Yellow drum</name>
    <name type="synonym">Corvina albiflora</name>
    <dbReference type="NCBI Taxonomy" id="240163"/>
    <lineage>
        <taxon>Eukaryota</taxon>
        <taxon>Metazoa</taxon>
        <taxon>Chordata</taxon>
        <taxon>Craniata</taxon>
        <taxon>Vertebrata</taxon>
        <taxon>Euteleostomi</taxon>
        <taxon>Actinopterygii</taxon>
        <taxon>Neopterygii</taxon>
        <taxon>Teleostei</taxon>
        <taxon>Neoteleostei</taxon>
        <taxon>Acanthomorphata</taxon>
        <taxon>Eupercaria</taxon>
        <taxon>Sciaenidae</taxon>
        <taxon>Nibea</taxon>
    </lineage>
</organism>
<proteinExistence type="predicted"/>
<evidence type="ECO:0000313" key="2">
    <source>
        <dbReference type="Proteomes" id="UP000805704"/>
    </source>
</evidence>
<protein>
    <submittedName>
        <fullName evidence="1">Uncharacterized protein</fullName>
    </submittedName>
</protein>
<dbReference type="EMBL" id="CM024794">
    <property type="protein sequence ID" value="KAG8001771.1"/>
    <property type="molecule type" value="Genomic_DNA"/>
</dbReference>
<gene>
    <name evidence="1" type="ORF">GBF38_011961</name>
</gene>
<name>A0ACB7EIW0_NIBAL</name>
<evidence type="ECO:0000313" key="1">
    <source>
        <dbReference type="EMBL" id="KAG8001771.1"/>
    </source>
</evidence>
<accession>A0ACB7EIW0</accession>
<keyword evidence="2" id="KW-1185">Reference proteome</keyword>